<dbReference type="EMBL" id="JBHTLK010000158">
    <property type="protein sequence ID" value="MFD1150413.1"/>
    <property type="molecule type" value="Genomic_DNA"/>
</dbReference>
<dbReference type="RefSeq" id="WP_380726479.1">
    <property type="nucleotide sequence ID" value="NZ_JBHTLK010000158.1"/>
</dbReference>
<feature type="non-terminal residue" evidence="1">
    <location>
        <position position="1"/>
    </location>
</feature>
<evidence type="ECO:0000313" key="1">
    <source>
        <dbReference type="EMBL" id="MFD1150413.1"/>
    </source>
</evidence>
<evidence type="ECO:0000313" key="2">
    <source>
        <dbReference type="Proteomes" id="UP001597168"/>
    </source>
</evidence>
<reference evidence="2" key="1">
    <citation type="journal article" date="2019" name="Int. J. Syst. Evol. Microbiol.">
        <title>The Global Catalogue of Microorganisms (GCM) 10K type strain sequencing project: providing services to taxonomists for standard genome sequencing and annotation.</title>
        <authorList>
            <consortium name="The Broad Institute Genomics Platform"/>
            <consortium name="The Broad Institute Genome Sequencing Center for Infectious Disease"/>
            <person name="Wu L."/>
            <person name="Ma J."/>
        </authorList>
    </citation>
    <scope>NUCLEOTIDE SEQUENCE [LARGE SCALE GENOMIC DNA]</scope>
    <source>
        <strain evidence="2">CCUG 60214</strain>
    </source>
</reference>
<name>A0ABW3R0A0_9PSEU</name>
<comment type="caution">
    <text evidence="1">The sequence shown here is derived from an EMBL/GenBank/DDBJ whole genome shotgun (WGS) entry which is preliminary data.</text>
</comment>
<proteinExistence type="predicted"/>
<gene>
    <name evidence="1" type="ORF">ACFQ3T_25040</name>
</gene>
<keyword evidence="2" id="KW-1185">Reference proteome</keyword>
<organism evidence="1 2">
    <name type="scientific">Saccharothrix hoggarensis</name>
    <dbReference type="NCBI Taxonomy" id="913853"/>
    <lineage>
        <taxon>Bacteria</taxon>
        <taxon>Bacillati</taxon>
        <taxon>Actinomycetota</taxon>
        <taxon>Actinomycetes</taxon>
        <taxon>Pseudonocardiales</taxon>
        <taxon>Pseudonocardiaceae</taxon>
        <taxon>Saccharothrix</taxon>
    </lineage>
</organism>
<sequence>APAAAATTEARPDRRRGEVTHWNREKNCGVVHDPQTGEDFYTSTRLMVYAEDAGKMTTGREVVFVVTGTAEGTRKRQAAALLLVGEPAEGPLVSRPAAKPHGWIRVEDTAGNRHLVYVAAADLAEHRVGTMLGFTVSANDKGACASHVERAQDEAA</sequence>
<dbReference type="Proteomes" id="UP001597168">
    <property type="component" value="Unassembled WGS sequence"/>
</dbReference>
<protein>
    <submittedName>
        <fullName evidence="1">Uncharacterized protein</fullName>
    </submittedName>
</protein>
<accession>A0ABW3R0A0</accession>